<evidence type="ECO:0000256" key="7">
    <source>
        <dbReference type="SAM" id="Phobius"/>
    </source>
</evidence>
<evidence type="ECO:0000256" key="1">
    <source>
        <dbReference type="ARBA" id="ARBA00004141"/>
    </source>
</evidence>
<dbReference type="InterPro" id="IPR000292">
    <property type="entry name" value="For/NO2_transpt"/>
</dbReference>
<dbReference type="AlphaFoldDB" id="A0A238ZHV9"/>
<reference evidence="8 9" key="1">
    <citation type="submission" date="2017-06" db="EMBL/GenBank/DDBJ databases">
        <authorList>
            <person name="Kim H.J."/>
            <person name="Triplett B.A."/>
        </authorList>
    </citation>
    <scope>NUCLEOTIDE SEQUENCE [LARGE SCALE GENOMIC DNA]</scope>
    <source>
        <strain evidence="8 9">DSM 44272</strain>
    </source>
</reference>
<dbReference type="Gene3D" id="1.20.1080.10">
    <property type="entry name" value="Glycerol uptake facilitator protein"/>
    <property type="match status" value="1"/>
</dbReference>
<dbReference type="Pfam" id="PF01226">
    <property type="entry name" value="Form_Nir_trans"/>
    <property type="match status" value="1"/>
</dbReference>
<feature type="transmembrane region" description="Helical" evidence="7">
    <location>
        <begin position="240"/>
        <end position="262"/>
    </location>
</feature>
<dbReference type="Proteomes" id="UP000198403">
    <property type="component" value="Unassembled WGS sequence"/>
</dbReference>
<dbReference type="InterPro" id="IPR024002">
    <property type="entry name" value="For/NO2_transpt_CS"/>
</dbReference>
<sequence>MTAREPQEMAHVAAQTGAKKTHRTWDRVLVSAFLAGAYISFGGLVAITVSSGLDPDTWGTLPTLFTGAAFTLGLVLVVVAGSDLATGNMMLVPLGAMRGKIGLGDVAKNLTLVLLGNLVGALVVAFFLAVQTGVIGDADATGSSGLTHARLAEIAEGKAVGHTAWETFLRAVGCNWLVCLAVWMSLAATTVSGKILAIFFPIMAFVAMGFDHVVANMFFIPAAIFAGVPEVGWNDAAWNWMLAGAGNLVGAVVFVATSYWYLFLKDQPDKAATPAQEPAERA</sequence>
<feature type="transmembrane region" description="Helical" evidence="7">
    <location>
        <begin position="106"/>
        <end position="130"/>
    </location>
</feature>
<dbReference type="RefSeq" id="WP_176445673.1">
    <property type="nucleotide sequence ID" value="NZ_FZNO01000029.1"/>
</dbReference>
<evidence type="ECO:0000256" key="4">
    <source>
        <dbReference type="ARBA" id="ARBA00022989"/>
    </source>
</evidence>
<evidence type="ECO:0000256" key="2">
    <source>
        <dbReference type="ARBA" id="ARBA00022448"/>
    </source>
</evidence>
<dbReference type="PANTHER" id="PTHR30520:SF6">
    <property type="entry name" value="FORMATE_NITRATE FAMILY TRANSPORTER (EUROFUNG)"/>
    <property type="match status" value="1"/>
</dbReference>
<comment type="similarity">
    <text evidence="6">Belongs to the FNT transporter (TC 1.A.16) family.</text>
</comment>
<keyword evidence="4 7" id="KW-1133">Transmembrane helix</keyword>
<organism evidence="8 9">
    <name type="scientific">Blastococcus mobilis</name>
    <dbReference type="NCBI Taxonomy" id="1938746"/>
    <lineage>
        <taxon>Bacteria</taxon>
        <taxon>Bacillati</taxon>
        <taxon>Actinomycetota</taxon>
        <taxon>Actinomycetes</taxon>
        <taxon>Geodermatophilales</taxon>
        <taxon>Geodermatophilaceae</taxon>
        <taxon>Blastococcus</taxon>
    </lineage>
</organism>
<keyword evidence="2" id="KW-0813">Transport</keyword>
<evidence type="ECO:0000256" key="5">
    <source>
        <dbReference type="ARBA" id="ARBA00023136"/>
    </source>
</evidence>
<protein>
    <submittedName>
        <fullName evidence="8">Formate/nitrite transporter</fullName>
    </submittedName>
</protein>
<dbReference type="InterPro" id="IPR023271">
    <property type="entry name" value="Aquaporin-like"/>
</dbReference>
<comment type="subcellular location">
    <subcellularLocation>
        <location evidence="1">Membrane</location>
        <topology evidence="1">Multi-pass membrane protein</topology>
    </subcellularLocation>
</comment>
<accession>A0A238ZHV9</accession>
<dbReference type="PANTHER" id="PTHR30520">
    <property type="entry name" value="FORMATE TRANSPORTER-RELATED"/>
    <property type="match status" value="1"/>
</dbReference>
<evidence type="ECO:0000256" key="6">
    <source>
        <dbReference type="ARBA" id="ARBA00049660"/>
    </source>
</evidence>
<feature type="transmembrane region" description="Helical" evidence="7">
    <location>
        <begin position="61"/>
        <end position="85"/>
    </location>
</feature>
<feature type="transmembrane region" description="Helical" evidence="7">
    <location>
        <begin position="195"/>
        <end position="228"/>
    </location>
</feature>
<dbReference type="GO" id="GO:0005886">
    <property type="term" value="C:plasma membrane"/>
    <property type="evidence" value="ECO:0007669"/>
    <property type="project" value="TreeGrafter"/>
</dbReference>
<evidence type="ECO:0000313" key="9">
    <source>
        <dbReference type="Proteomes" id="UP000198403"/>
    </source>
</evidence>
<evidence type="ECO:0000256" key="3">
    <source>
        <dbReference type="ARBA" id="ARBA00022692"/>
    </source>
</evidence>
<keyword evidence="3 7" id="KW-0812">Transmembrane</keyword>
<gene>
    <name evidence="8" type="ORF">SAMN06272737_12921</name>
</gene>
<proteinExistence type="inferred from homology"/>
<feature type="transmembrane region" description="Helical" evidence="7">
    <location>
        <begin position="28"/>
        <end position="49"/>
    </location>
</feature>
<dbReference type="EMBL" id="FZNO01000029">
    <property type="protein sequence ID" value="SNR83045.1"/>
    <property type="molecule type" value="Genomic_DNA"/>
</dbReference>
<keyword evidence="5 7" id="KW-0472">Membrane</keyword>
<dbReference type="FunFam" id="1.20.1080.10:FF:000011">
    <property type="entry name" value="Formate family transporter"/>
    <property type="match status" value="1"/>
</dbReference>
<name>A0A238ZHV9_9ACTN</name>
<evidence type="ECO:0000313" key="8">
    <source>
        <dbReference type="EMBL" id="SNR83045.1"/>
    </source>
</evidence>
<dbReference type="GO" id="GO:0015499">
    <property type="term" value="F:formate transmembrane transporter activity"/>
    <property type="evidence" value="ECO:0007669"/>
    <property type="project" value="TreeGrafter"/>
</dbReference>
<feature type="transmembrane region" description="Helical" evidence="7">
    <location>
        <begin position="168"/>
        <end position="188"/>
    </location>
</feature>
<keyword evidence="9" id="KW-1185">Reference proteome</keyword>
<dbReference type="PROSITE" id="PS01006">
    <property type="entry name" value="FORMATE_NITRITE_TP_2"/>
    <property type="match status" value="1"/>
</dbReference>